<evidence type="ECO:0000256" key="1">
    <source>
        <dbReference type="ARBA" id="ARBA00004651"/>
    </source>
</evidence>
<gene>
    <name evidence="7" type="ORF">ACFPZ3_55465</name>
</gene>
<keyword evidence="3 6" id="KW-0812">Transmembrane</keyword>
<feature type="transmembrane region" description="Helical" evidence="6">
    <location>
        <begin position="256"/>
        <end position="273"/>
    </location>
</feature>
<evidence type="ECO:0000313" key="7">
    <source>
        <dbReference type="EMBL" id="MFC5833111.1"/>
    </source>
</evidence>
<feature type="transmembrane region" description="Helical" evidence="6">
    <location>
        <begin position="43"/>
        <end position="71"/>
    </location>
</feature>
<evidence type="ECO:0000313" key="8">
    <source>
        <dbReference type="Proteomes" id="UP001596058"/>
    </source>
</evidence>
<dbReference type="RefSeq" id="WP_379522534.1">
    <property type="nucleotide sequence ID" value="NZ_JBHSPA010000088.1"/>
</dbReference>
<evidence type="ECO:0000256" key="5">
    <source>
        <dbReference type="ARBA" id="ARBA00023136"/>
    </source>
</evidence>
<evidence type="ECO:0000256" key="3">
    <source>
        <dbReference type="ARBA" id="ARBA00022692"/>
    </source>
</evidence>
<sequence>MKRVRAVKRWGRRKVDYWRVRRLSLDHLLRAAQRYQLQSGDRLAGAVTYFAFLSFFPLVALSYAVLGLVVATSETTRKALRQAIEERLPGIAEQLDFEAIATARTTAGIIGLLGLLYAGLGALDALRGALREMSMTTTPPLDFFVGKLRDLASLIMLGVTAIVSVLVAGFATTATNNVMHFLFGSQNELINLGFRVAGVTASVAADWLLFVILLGWVAQPTQPFRVIAKGALMGAIGFGLLKQIATLLLATTLGNPIYGTFAVIVGLLVWINFSARLVLFVAAWTATAGLCPPPSPSPIPSSKTSEV</sequence>
<dbReference type="PANTHER" id="PTHR30213:SF1">
    <property type="entry name" value="INNER MEMBRANE PROTEIN YHJD"/>
    <property type="match status" value="1"/>
</dbReference>
<comment type="caution">
    <text evidence="7">The sequence shown here is derived from an EMBL/GenBank/DDBJ whole genome shotgun (WGS) entry which is preliminary data.</text>
</comment>
<evidence type="ECO:0000256" key="4">
    <source>
        <dbReference type="ARBA" id="ARBA00022989"/>
    </source>
</evidence>
<keyword evidence="5 6" id="KW-0472">Membrane</keyword>
<feature type="transmembrane region" description="Helical" evidence="6">
    <location>
        <begin position="192"/>
        <end position="218"/>
    </location>
</feature>
<dbReference type="PANTHER" id="PTHR30213">
    <property type="entry name" value="INNER MEMBRANE PROTEIN YHJD"/>
    <property type="match status" value="1"/>
</dbReference>
<dbReference type="Pfam" id="PF03631">
    <property type="entry name" value="Virul_fac_BrkB"/>
    <property type="match status" value="1"/>
</dbReference>
<reference evidence="8" key="1">
    <citation type="journal article" date="2019" name="Int. J. Syst. Evol. Microbiol.">
        <title>The Global Catalogue of Microorganisms (GCM) 10K type strain sequencing project: providing services to taxonomists for standard genome sequencing and annotation.</title>
        <authorList>
            <consortium name="The Broad Institute Genomics Platform"/>
            <consortium name="The Broad Institute Genome Sequencing Center for Infectious Disease"/>
            <person name="Wu L."/>
            <person name="Ma J."/>
        </authorList>
    </citation>
    <scope>NUCLEOTIDE SEQUENCE [LARGE SCALE GENOMIC DNA]</scope>
    <source>
        <strain evidence="8">CCUG 53903</strain>
    </source>
</reference>
<feature type="transmembrane region" description="Helical" evidence="6">
    <location>
        <begin position="230"/>
        <end position="250"/>
    </location>
</feature>
<evidence type="ECO:0000256" key="6">
    <source>
        <dbReference type="SAM" id="Phobius"/>
    </source>
</evidence>
<comment type="subcellular location">
    <subcellularLocation>
        <location evidence="1">Cell membrane</location>
        <topology evidence="1">Multi-pass membrane protein</topology>
    </subcellularLocation>
</comment>
<feature type="transmembrane region" description="Helical" evidence="6">
    <location>
        <begin position="107"/>
        <end position="130"/>
    </location>
</feature>
<dbReference type="Proteomes" id="UP001596058">
    <property type="component" value="Unassembled WGS sequence"/>
</dbReference>
<dbReference type="InterPro" id="IPR017039">
    <property type="entry name" value="Virul_fac_BrkB"/>
</dbReference>
<organism evidence="7 8">
    <name type="scientific">Nonomuraea insulae</name>
    <dbReference type="NCBI Taxonomy" id="1616787"/>
    <lineage>
        <taxon>Bacteria</taxon>
        <taxon>Bacillati</taxon>
        <taxon>Actinomycetota</taxon>
        <taxon>Actinomycetes</taxon>
        <taxon>Streptosporangiales</taxon>
        <taxon>Streptosporangiaceae</taxon>
        <taxon>Nonomuraea</taxon>
    </lineage>
</organism>
<keyword evidence="2" id="KW-1003">Cell membrane</keyword>
<protein>
    <submittedName>
        <fullName evidence="7">YihY/virulence factor BrkB family protein</fullName>
    </submittedName>
</protein>
<accession>A0ABW1D8V6</accession>
<name>A0ABW1D8V6_9ACTN</name>
<dbReference type="EMBL" id="JBHSPA010000088">
    <property type="protein sequence ID" value="MFC5833111.1"/>
    <property type="molecule type" value="Genomic_DNA"/>
</dbReference>
<proteinExistence type="predicted"/>
<keyword evidence="4 6" id="KW-1133">Transmembrane helix</keyword>
<dbReference type="PIRSF" id="PIRSF035875">
    <property type="entry name" value="RNase_BN"/>
    <property type="match status" value="1"/>
</dbReference>
<keyword evidence="8" id="KW-1185">Reference proteome</keyword>
<evidence type="ECO:0000256" key="2">
    <source>
        <dbReference type="ARBA" id="ARBA00022475"/>
    </source>
</evidence>
<feature type="transmembrane region" description="Helical" evidence="6">
    <location>
        <begin position="151"/>
        <end position="172"/>
    </location>
</feature>